<evidence type="ECO:0000313" key="2">
    <source>
        <dbReference type="Proteomes" id="UP000030755"/>
    </source>
</evidence>
<organism evidence="1 2">
    <name type="scientific">Rozella allomycis (strain CSF55)</name>
    <dbReference type="NCBI Taxonomy" id="988480"/>
    <lineage>
        <taxon>Eukaryota</taxon>
        <taxon>Fungi</taxon>
        <taxon>Fungi incertae sedis</taxon>
        <taxon>Cryptomycota</taxon>
        <taxon>Cryptomycota incertae sedis</taxon>
        <taxon>Rozella</taxon>
    </lineage>
</organism>
<dbReference type="PANTHER" id="PTHR46465">
    <property type="entry name" value="LATERAL SIGNALING TARGET PROTEIN 2 HOMOLOG"/>
    <property type="match status" value="1"/>
</dbReference>
<proteinExistence type="predicted"/>
<dbReference type="InterPro" id="IPR051118">
    <property type="entry name" value="LST-2"/>
</dbReference>
<reference evidence="1 2" key="1">
    <citation type="journal article" date="2013" name="Curr. Biol.">
        <title>Shared signatures of parasitism and phylogenomics unite Cryptomycota and microsporidia.</title>
        <authorList>
            <person name="James T.Y."/>
            <person name="Pelin A."/>
            <person name="Bonen L."/>
            <person name="Ahrendt S."/>
            <person name="Sain D."/>
            <person name="Corradi N."/>
            <person name="Stajich J.E."/>
        </authorList>
    </citation>
    <scope>NUCLEOTIDE SEQUENCE [LARGE SCALE GENOMIC DNA]</scope>
    <source>
        <strain evidence="1 2">CSF55</strain>
    </source>
</reference>
<dbReference type="OMA" id="ARAGPRF"/>
<dbReference type="Proteomes" id="UP000030755">
    <property type="component" value="Unassembled WGS sequence"/>
</dbReference>
<dbReference type="PANTHER" id="PTHR46465:SF2">
    <property type="entry name" value="LATERAL SIGNALING TARGET PROTEIN 2 HOMOLOG"/>
    <property type="match status" value="1"/>
</dbReference>
<accession>A0A075APQ3</accession>
<dbReference type="OrthoDB" id="20035at2759"/>
<protein>
    <submittedName>
        <fullName evidence="1">Uncharacterized protein</fullName>
    </submittedName>
</protein>
<sequence length="333" mass="38944">MTLQSSLSVIFRFKKWHPSSEQTIPSLNEAHPLSLFYFSDDHLVHACEELEKIRDVRSLKYQRALEKVHRAQRLVLNTFNLVYSEMDESIKAPRTYRSVIPREDQMELEDGFSENILFAAEAISRGFRIRGIENYTDLLKHPAVQLHGAFEAVRFVFRNRAMNNPEPPYHDLVGVMTVFDQAWAKFEQEMCICYFGYHMVRGVDTIAESMNKTIEETVEKGLIKRDDIIEYDPSMMFIVPRLTLLHMLREGDFGWFCDRVGKLNDLEKKVKKLDKEEFEELERMLCLENQEGRVKVKKLFISISNKCDMLHSGHHSKEVVSLLSQVFKKQASL</sequence>
<dbReference type="GO" id="GO:0031901">
    <property type="term" value="C:early endosome membrane"/>
    <property type="evidence" value="ECO:0007669"/>
    <property type="project" value="TreeGrafter"/>
</dbReference>
<dbReference type="AlphaFoldDB" id="A0A075APQ3"/>
<evidence type="ECO:0000313" key="1">
    <source>
        <dbReference type="EMBL" id="EPZ32116.1"/>
    </source>
</evidence>
<name>A0A075APQ3_ROZAC</name>
<dbReference type="HOGENOM" id="CLU_083203_0_0_1"/>
<keyword evidence="2" id="KW-1185">Reference proteome</keyword>
<gene>
    <name evidence="1" type="ORF">O9G_002611</name>
</gene>
<dbReference type="EMBL" id="KE561184">
    <property type="protein sequence ID" value="EPZ32116.1"/>
    <property type="molecule type" value="Genomic_DNA"/>
</dbReference>